<comment type="similarity">
    <text evidence="1">Belongs to the ATP-dependent AMP-binding enzyme family.</text>
</comment>
<feature type="non-terminal residue" evidence="7">
    <location>
        <position position="123"/>
    </location>
</feature>
<dbReference type="AlphaFoldDB" id="A0A7L1NNB8"/>
<dbReference type="GO" id="GO:0005789">
    <property type="term" value="C:endoplasmic reticulum membrane"/>
    <property type="evidence" value="ECO:0007669"/>
    <property type="project" value="TreeGrafter"/>
</dbReference>
<evidence type="ECO:0000313" key="7">
    <source>
        <dbReference type="EMBL" id="NXO01099.1"/>
    </source>
</evidence>
<sequence>QRRLSRWPPVTLLDIFQQRVASQPGKLMLRFGYQDFTYKEMDRRSNQASRVFSQQLALRPGQVVAVLLPNGPSYVWTWLALAKLGCPMACLNVNIKGRLLLHAVATAGATVVLASAGEWGVTG</sequence>
<dbReference type="SUPFAM" id="SSF56801">
    <property type="entry name" value="Acetyl-CoA synthetase-like"/>
    <property type="match status" value="1"/>
</dbReference>
<evidence type="ECO:0000313" key="8">
    <source>
        <dbReference type="Proteomes" id="UP000565785"/>
    </source>
</evidence>
<comment type="catalytic activity">
    <reaction evidence="5">
        <text>tetracosanoate + ATP + CoA = tetracosanoyl-CoA + AMP + diphosphate</text>
        <dbReference type="Rhea" id="RHEA:33639"/>
        <dbReference type="ChEBI" id="CHEBI:30616"/>
        <dbReference type="ChEBI" id="CHEBI:31014"/>
        <dbReference type="ChEBI" id="CHEBI:33019"/>
        <dbReference type="ChEBI" id="CHEBI:57287"/>
        <dbReference type="ChEBI" id="CHEBI:65052"/>
        <dbReference type="ChEBI" id="CHEBI:456215"/>
    </reaction>
    <physiologicalReaction direction="left-to-right" evidence="5">
        <dbReference type="Rhea" id="RHEA:33640"/>
    </physiologicalReaction>
</comment>
<accession>A0A7L1NNB8</accession>
<comment type="caution">
    <text evidence="7">The sequence shown here is derived from an EMBL/GenBank/DDBJ whole genome shotgun (WGS) entry which is preliminary data.</text>
</comment>
<dbReference type="GO" id="GO:0005886">
    <property type="term" value="C:plasma membrane"/>
    <property type="evidence" value="ECO:0007669"/>
    <property type="project" value="TreeGrafter"/>
</dbReference>
<dbReference type="EMBL" id="VXBP01007674">
    <property type="protein sequence ID" value="NXO01099.1"/>
    <property type="molecule type" value="Genomic_DNA"/>
</dbReference>
<dbReference type="Proteomes" id="UP000565785">
    <property type="component" value="Unassembled WGS sequence"/>
</dbReference>
<organism evidence="7 8">
    <name type="scientific">Rhinopomastus cyanomelas</name>
    <name type="common">Common scimitarbill</name>
    <dbReference type="NCBI Taxonomy" id="113115"/>
    <lineage>
        <taxon>Eukaryota</taxon>
        <taxon>Metazoa</taxon>
        <taxon>Chordata</taxon>
        <taxon>Craniata</taxon>
        <taxon>Vertebrata</taxon>
        <taxon>Euteleostomi</taxon>
        <taxon>Archelosauria</taxon>
        <taxon>Archosauria</taxon>
        <taxon>Dinosauria</taxon>
        <taxon>Saurischia</taxon>
        <taxon>Theropoda</taxon>
        <taxon>Coelurosauria</taxon>
        <taxon>Aves</taxon>
        <taxon>Neognathae</taxon>
        <taxon>Neoaves</taxon>
        <taxon>Telluraves</taxon>
        <taxon>Coraciimorphae</taxon>
        <taxon>Bucerotiformes</taxon>
        <taxon>Rhinopomastidae</taxon>
        <taxon>Rhinopomastus</taxon>
    </lineage>
</organism>
<dbReference type="InterPro" id="IPR000873">
    <property type="entry name" value="AMP-dep_synth/lig_dom"/>
</dbReference>
<comment type="catalytic activity">
    <reaction evidence="3">
        <text>a very long-chain fatty acid + ATP + CoA = a very long-chain fatty acyl-CoA + AMP + diphosphate</text>
        <dbReference type="Rhea" id="RHEA:54536"/>
        <dbReference type="ChEBI" id="CHEBI:30616"/>
        <dbReference type="ChEBI" id="CHEBI:33019"/>
        <dbReference type="ChEBI" id="CHEBI:57287"/>
        <dbReference type="ChEBI" id="CHEBI:58950"/>
        <dbReference type="ChEBI" id="CHEBI:138261"/>
        <dbReference type="ChEBI" id="CHEBI:456215"/>
    </reaction>
    <physiologicalReaction direction="left-to-right" evidence="3">
        <dbReference type="Rhea" id="RHEA:54537"/>
    </physiologicalReaction>
</comment>
<protein>
    <recommendedName>
        <fullName evidence="4">Long-chain-fatty-acid--CoA ligase</fullName>
    </recommendedName>
</protein>
<gene>
    <name evidence="7" type="primary">Slc27a2_1</name>
    <name evidence="7" type="ORF">RHICYA_R15723</name>
</gene>
<feature type="domain" description="AMP-dependent synthetase/ligase" evidence="6">
    <location>
        <begin position="16"/>
        <end position="114"/>
    </location>
</feature>
<proteinExistence type="inferred from homology"/>
<dbReference type="GO" id="GO:0044539">
    <property type="term" value="P:long-chain fatty acid import into cell"/>
    <property type="evidence" value="ECO:0007669"/>
    <property type="project" value="TreeGrafter"/>
</dbReference>
<reference evidence="7 8" key="1">
    <citation type="submission" date="2019-09" db="EMBL/GenBank/DDBJ databases">
        <title>Bird 10,000 Genomes (B10K) Project - Family phase.</title>
        <authorList>
            <person name="Zhang G."/>
        </authorList>
    </citation>
    <scope>NUCLEOTIDE SEQUENCE [LARGE SCALE GENOMIC DNA]</scope>
    <source>
        <strain evidence="7">B10K-DU-002-35</strain>
        <tissue evidence="7">Muscle</tissue>
    </source>
</reference>
<evidence type="ECO:0000256" key="3">
    <source>
        <dbReference type="ARBA" id="ARBA00036527"/>
    </source>
</evidence>
<dbReference type="GO" id="GO:0008206">
    <property type="term" value="P:bile acid metabolic process"/>
    <property type="evidence" value="ECO:0007669"/>
    <property type="project" value="TreeGrafter"/>
</dbReference>
<evidence type="ECO:0000256" key="4">
    <source>
        <dbReference type="ARBA" id="ARBA00041297"/>
    </source>
</evidence>
<keyword evidence="8" id="KW-1185">Reference proteome</keyword>
<dbReference type="OrthoDB" id="288590at2759"/>
<keyword evidence="2" id="KW-0436">Ligase</keyword>
<name>A0A7L1NNB8_RHICY</name>
<feature type="non-terminal residue" evidence="7">
    <location>
        <position position="1"/>
    </location>
</feature>
<evidence type="ECO:0000256" key="2">
    <source>
        <dbReference type="ARBA" id="ARBA00022598"/>
    </source>
</evidence>
<evidence type="ECO:0000259" key="6">
    <source>
        <dbReference type="Pfam" id="PF00501"/>
    </source>
</evidence>
<dbReference type="PANTHER" id="PTHR43107">
    <property type="entry name" value="LONG-CHAIN FATTY ACID TRANSPORT PROTEIN"/>
    <property type="match status" value="1"/>
</dbReference>
<dbReference type="InterPro" id="IPR042099">
    <property type="entry name" value="ANL_N_sf"/>
</dbReference>
<dbReference type="GO" id="GO:0004467">
    <property type="term" value="F:long-chain fatty acid-CoA ligase activity"/>
    <property type="evidence" value="ECO:0007669"/>
    <property type="project" value="TreeGrafter"/>
</dbReference>
<evidence type="ECO:0000256" key="5">
    <source>
        <dbReference type="ARBA" id="ARBA00048666"/>
    </source>
</evidence>
<dbReference type="PANTHER" id="PTHR43107:SF4">
    <property type="entry name" value="LONG-CHAIN FATTY ACID TRANSPORT PROTEIN 2"/>
    <property type="match status" value="1"/>
</dbReference>
<dbReference type="GO" id="GO:0005324">
    <property type="term" value="F:long-chain fatty acid transmembrane transporter activity"/>
    <property type="evidence" value="ECO:0007669"/>
    <property type="project" value="TreeGrafter"/>
</dbReference>
<dbReference type="Gene3D" id="3.40.50.12780">
    <property type="entry name" value="N-terminal domain of ligase-like"/>
    <property type="match status" value="1"/>
</dbReference>
<evidence type="ECO:0000256" key="1">
    <source>
        <dbReference type="ARBA" id="ARBA00006432"/>
    </source>
</evidence>
<dbReference type="Pfam" id="PF00501">
    <property type="entry name" value="AMP-binding"/>
    <property type="match status" value="1"/>
</dbReference>